<dbReference type="SUPFAM" id="SSF52540">
    <property type="entry name" value="P-loop containing nucleoside triphosphate hydrolases"/>
    <property type="match status" value="3"/>
</dbReference>
<comment type="caution">
    <text evidence="6">The sequence shown here is derived from an EMBL/GenBank/DDBJ whole genome shotgun (WGS) entry which is preliminary data.</text>
</comment>
<dbReference type="GO" id="GO:0016020">
    <property type="term" value="C:membrane"/>
    <property type="evidence" value="ECO:0007669"/>
    <property type="project" value="InterPro"/>
</dbReference>
<evidence type="ECO:0000256" key="2">
    <source>
        <dbReference type="ARBA" id="ARBA00023010"/>
    </source>
</evidence>
<evidence type="ECO:0000256" key="3">
    <source>
        <dbReference type="SAM" id="MobiDB-lite"/>
    </source>
</evidence>
<dbReference type="InterPro" id="IPR002035">
    <property type="entry name" value="VWF_A"/>
</dbReference>
<keyword evidence="1" id="KW-0653">Protein transport</keyword>
<dbReference type="Gene3D" id="3.40.50.410">
    <property type="entry name" value="von Willebrand factor, type A domain"/>
    <property type="match status" value="1"/>
</dbReference>
<dbReference type="Proteomes" id="UP000626109">
    <property type="component" value="Unassembled WGS sequence"/>
</dbReference>
<dbReference type="InterPro" id="IPR000185">
    <property type="entry name" value="SecA"/>
</dbReference>
<dbReference type="SUPFAM" id="SSF53300">
    <property type="entry name" value="vWA-like"/>
    <property type="match status" value="1"/>
</dbReference>
<evidence type="ECO:0000313" key="7">
    <source>
        <dbReference type="Proteomes" id="UP000626109"/>
    </source>
</evidence>
<protein>
    <submittedName>
        <fullName evidence="6">Uncharacterized protein</fullName>
    </submittedName>
</protein>
<sequence>MASDVPDDKVGQDFEVLDFPGPRSERIPEAPRNKDISDPDLPETCLEPNDALHASVPELPPQLEHFSDREGFPVTTGGSTGITEQNGQEVWLPSQSAQSGNILDLKKIVDVIRDHQRHSTLCKRQIVAFLLGTTGTGKTTTLSWMLGTSHIWRPIQKEIQGRARIVHVLSSDEAPEGLEVGHESFKSKTRHLRCFQIPGTKLVGCDTPGFGDTEGSEVDIANAVAIRYTMHSCHGVVPVLLINAAEIPARRGQYFRDLVALVTRFITEQFEEHVNSLQALFTQVPPGKTADDLWFQLAEFKAELVEPRARAFLERLLTLLDKHKEDLILRPAEGSPDVMKLVLSQAVPIMDVKQVFGSPLSDNDHFKLSAACKITIQQVKESLRILDFAALRRDLDMMKVLADTSKLPMVKEIYHDGVRYLLDDFRGRLSAAFRNLEANNFGPTREHLDDINEELLLHMDELERDEAMNPQYASIRQRREDITHSINSKAEAYTISSLPELGSDEFVPVGSSLTLLQQLIKVLPQYLFQESVEAYQKSVRVVMDRLAEYKVQAVNFIQDCLLGQAHLESGAQHMLTLSCCLDLLQEAATSAVHEHMLPEHKSYYPDVCILLEQQAWFQHRGFSTKLETLRVSEDVCVLDWVCQLKDQWSMLQQVHITFGAHVSKEVQNLHLQVCERLLEVETQLSREIGQSLTHHDYRAVARGLRELDVITQLLLGMARQRFWDQTTTVSDHVNRLVSDLQQEIPQESVPSTSDVFERVSTHLDWMKAAVACGLEQYREVQERDEGCVADSESTAGHKPQVELASKYKSIIADFQRRFEVRAEDFKENLEADNCQILDRCVSFADQLWPLCRHVELMDKECPVLAGLLQRHIMGICEHVASMADPASTSFEPGKLSDRFCKMEGYVHLLDIHSEGTLVSQMMPTMHEKSLADVLQDAQRTAAQNIEIRLSAVEESINAKIMAGQFTSLATELTLLEAMSECLGLRMQQRPQQVLKRAIATMEQSLSEYEIKFQALLSAENLEEAEHTIGVIQQIALLRDFVPRVEQVLNVLQGQLRSRKDAFVQRVESALHGRLYNELSSIMHGARQQLRKGTVDETKQWTAAILLVAAEFRRQCEDAQQILCAAMTSTPFTLNTHKFKRVVEVARTFETLRTNNSDGFCLAELLPDFEAWDKSIQTDCSNLMHMSETAARRALTKYHFHSVPQMQNNLQVLSDVPSVTQTCRETLAKIAEAFSQKRMHLSTELAAMISFGYEPTDANERCAQDPLECTCSNCEFKCKVQPRSIDDLLNGVKKAVDAFPEIDLDDDYNSLLEDLEVSAVALYKSLKVLVHRGEMDGAMLLMTNASKLQSSATTKSYTICNEQWHAKHMEDATSLKESFLSKRHARQDPDGFNQRFNSIKQSDFALYTRKLEPLRTELIDVSTKLGYEIKQLALGDEQKMEAVIMQLEEQYVFTLCVKDHFASELRFPELLQTLETKLKGMLEQLRRAQKTGHDMHEVESGSRFFQFTIEKLQHSRVQPMVELSKILVLPHTELEQHVSQQVDCANSGWSLVTGFDLCSENPPVAALVKYLGMLYSGRVFFRASQQMDGGICFESAVDIVGRKVRNLSVDAMWAECKVPPAADQGQQGAKLAIALDNLQQLAKERPEVGAAEIRHQAVQILRSRVINMQQQSKDCFESVHGLHMISDQRKQQMREVNKQLEASERVRRALGHILEIFPDQGEDKTVELMKTSASMMQQQFVNSGPKNATSIAEHLCLVFEVSSSVSSSPVKLHVRGLMDAFLNQLVQQKAVDFSELGLALSRNGSLGRQITNDFDQFKQHKLDRIRMKTASMTFKDALEQLVDLNPGIHAARQRNLATCWGEYDKRYQVLALFRLLKLDAKDSYFGKAWKQAQHYWNGQQTGSLDQSHLVQIGTGEGKSIVLGILSIFLSLCGFSVDCVCYSKYLSLRDYSSFHDLFIHFGVENYVCYDTFGELARRHVNQNGDVRAYTQALLHGDLGPKEQHVGGMDIPSANNRLNILLIDEVDVFFSEDFYGALYQPSVLFQSPEVIELQTFLWQNRGVMNTFRQVQSSPVYAKLEQQFFPRLKRLIDAHIQLMLHALTTYTEAEHDYQVQDGQIGYAEHGGVSTTLRHGYNTTFQYFKEFEKGRIATPVLERNLGLSICCGRFSYAEIPCTYAQILGVTGTLVSLGKFEQSIVQDMYKIQGKSVMPSMYGRRDTEFDKGVHIEKNKSQWHRKIQDEINAMVGTKRSALVFFENEYEIQEFMSSEYGQRLQNCISVVTAANNIENNLDHYVRQATRSGEVTLFHRVFGRGLDFVCLDDTVLAQGGVAVIQTFLSEDISEEIQIKGRTCRQGEKGTYKMILCIEGDFESLVGKDTHELYKLLDTGRRQKFSMKSGVRRRKVNKAKVAHDRSVLFQSDLCRLQTSQVSEPASLLHFLSDMNPCGGYHIVFCLDESKSMNQRAAGKDVKWTDLQQAFGYFIQMRDEEGTGQDEVSVVQFSHVARTTLSFSPAKEARSFGLQMQMQMGGTKFKPPLDSALKLFKKGMQNNGSLMPLLVFMSDGASDDGDWTEEVRKLCSQVPNLQFHAVFFGHPGDEGSENLKKMAQAVPNGKYHISVDGVQLASTFKGIAAQITAL</sequence>
<accession>A0A813IDF7</accession>
<dbReference type="InterPro" id="IPR011115">
    <property type="entry name" value="SecA_DEAD"/>
</dbReference>
<dbReference type="GO" id="GO:0006605">
    <property type="term" value="P:protein targeting"/>
    <property type="evidence" value="ECO:0007669"/>
    <property type="project" value="InterPro"/>
</dbReference>
<dbReference type="InterPro" id="IPR027417">
    <property type="entry name" value="P-loop_NTPase"/>
</dbReference>
<name>A0A813IDF7_POLGL</name>
<evidence type="ECO:0000259" key="4">
    <source>
        <dbReference type="PROSITE" id="PS50234"/>
    </source>
</evidence>
<dbReference type="EMBL" id="CAJNNW010006479">
    <property type="protein sequence ID" value="CAE8648327.1"/>
    <property type="molecule type" value="Genomic_DNA"/>
</dbReference>
<organism evidence="6 7">
    <name type="scientific">Polarella glacialis</name>
    <name type="common">Dinoflagellate</name>
    <dbReference type="NCBI Taxonomy" id="89957"/>
    <lineage>
        <taxon>Eukaryota</taxon>
        <taxon>Sar</taxon>
        <taxon>Alveolata</taxon>
        <taxon>Dinophyceae</taxon>
        <taxon>Suessiales</taxon>
        <taxon>Suessiaceae</taxon>
        <taxon>Polarella</taxon>
    </lineage>
</organism>
<dbReference type="PANTHER" id="PTHR30612:SF0">
    <property type="entry name" value="CHLOROPLAST PROTEIN-TRANSPORTING ATPASE"/>
    <property type="match status" value="1"/>
</dbReference>
<gene>
    <name evidence="6" type="ORF">PGLA2088_LOCUS6473</name>
</gene>
<dbReference type="Gene3D" id="3.40.50.300">
    <property type="entry name" value="P-loop containing nucleotide triphosphate hydrolases"/>
    <property type="match status" value="3"/>
</dbReference>
<dbReference type="CDD" id="cd00198">
    <property type="entry name" value="vWFA"/>
    <property type="match status" value="1"/>
</dbReference>
<dbReference type="PANTHER" id="PTHR30612">
    <property type="entry name" value="SECA INNER MEMBRANE COMPONENT OF SEC PROTEIN SECRETION SYSTEM"/>
    <property type="match status" value="1"/>
</dbReference>
<dbReference type="Pfam" id="PF07517">
    <property type="entry name" value="SecA_DEAD"/>
    <property type="match status" value="1"/>
</dbReference>
<dbReference type="PROSITE" id="PS50234">
    <property type="entry name" value="VWFA"/>
    <property type="match status" value="1"/>
</dbReference>
<dbReference type="Pfam" id="PF00092">
    <property type="entry name" value="VWA"/>
    <property type="match status" value="1"/>
</dbReference>
<reference evidence="6" key="1">
    <citation type="submission" date="2021-02" db="EMBL/GenBank/DDBJ databases">
        <authorList>
            <person name="Dougan E. K."/>
            <person name="Rhodes N."/>
            <person name="Thang M."/>
            <person name="Chan C."/>
        </authorList>
    </citation>
    <scope>NUCLEOTIDE SEQUENCE</scope>
</reference>
<feature type="domain" description="SecA family profile" evidence="5">
    <location>
        <begin position="1777"/>
        <end position="2391"/>
    </location>
</feature>
<feature type="region of interest" description="Disordered" evidence="3">
    <location>
        <begin position="1"/>
        <end position="44"/>
    </location>
</feature>
<dbReference type="InterPro" id="IPR014018">
    <property type="entry name" value="SecA_motor_DEAD"/>
</dbReference>
<dbReference type="GO" id="GO:0006886">
    <property type="term" value="P:intracellular protein transport"/>
    <property type="evidence" value="ECO:0007669"/>
    <property type="project" value="InterPro"/>
</dbReference>
<evidence type="ECO:0000313" key="6">
    <source>
        <dbReference type="EMBL" id="CAE8648327.1"/>
    </source>
</evidence>
<proteinExistence type="predicted"/>
<dbReference type="GO" id="GO:0017038">
    <property type="term" value="P:protein import"/>
    <property type="evidence" value="ECO:0007669"/>
    <property type="project" value="InterPro"/>
</dbReference>
<evidence type="ECO:0000259" key="5">
    <source>
        <dbReference type="PROSITE" id="PS51196"/>
    </source>
</evidence>
<dbReference type="SMART" id="SM00327">
    <property type="entry name" value="VWA"/>
    <property type="match status" value="1"/>
</dbReference>
<keyword evidence="1" id="KW-0813">Transport</keyword>
<evidence type="ECO:0000256" key="1">
    <source>
        <dbReference type="ARBA" id="ARBA00022927"/>
    </source>
</evidence>
<feature type="compositionally biased region" description="Basic and acidic residues" evidence="3">
    <location>
        <begin position="1"/>
        <end position="12"/>
    </location>
</feature>
<feature type="domain" description="VWFA" evidence="4">
    <location>
        <begin position="2446"/>
        <end position="2627"/>
    </location>
</feature>
<feature type="compositionally biased region" description="Basic and acidic residues" evidence="3">
    <location>
        <begin position="23"/>
        <end position="37"/>
    </location>
</feature>
<keyword evidence="2" id="KW-0811">Translocation</keyword>
<dbReference type="GO" id="GO:0005524">
    <property type="term" value="F:ATP binding"/>
    <property type="evidence" value="ECO:0007669"/>
    <property type="project" value="InterPro"/>
</dbReference>
<dbReference type="InterPro" id="IPR036465">
    <property type="entry name" value="vWFA_dom_sf"/>
</dbReference>
<dbReference type="PROSITE" id="PS51196">
    <property type="entry name" value="SECA_MOTOR_DEAD"/>
    <property type="match status" value="1"/>
</dbReference>